<protein>
    <submittedName>
        <fullName evidence="1">Uncharacterized protein</fullName>
    </submittedName>
</protein>
<dbReference type="EMBL" id="BARS01049860">
    <property type="protein sequence ID" value="GAG37527.1"/>
    <property type="molecule type" value="Genomic_DNA"/>
</dbReference>
<feature type="non-terminal residue" evidence="1">
    <location>
        <position position="1"/>
    </location>
</feature>
<proteinExistence type="predicted"/>
<comment type="caution">
    <text evidence="1">The sequence shown here is derived from an EMBL/GenBank/DDBJ whole genome shotgun (WGS) entry which is preliminary data.</text>
</comment>
<dbReference type="AlphaFoldDB" id="X0XQC8"/>
<reference evidence="1" key="1">
    <citation type="journal article" date="2014" name="Front. Microbiol.">
        <title>High frequency of phylogenetically diverse reductive dehalogenase-homologous genes in deep subseafloor sedimentary metagenomes.</title>
        <authorList>
            <person name="Kawai M."/>
            <person name="Futagami T."/>
            <person name="Toyoda A."/>
            <person name="Takaki Y."/>
            <person name="Nishi S."/>
            <person name="Hori S."/>
            <person name="Arai W."/>
            <person name="Tsubouchi T."/>
            <person name="Morono Y."/>
            <person name="Uchiyama I."/>
            <person name="Ito T."/>
            <person name="Fujiyama A."/>
            <person name="Inagaki F."/>
            <person name="Takami H."/>
        </authorList>
    </citation>
    <scope>NUCLEOTIDE SEQUENCE</scope>
    <source>
        <strain evidence="1">Expedition CK06-06</strain>
    </source>
</reference>
<gene>
    <name evidence="1" type="ORF">S01H1_74519</name>
</gene>
<evidence type="ECO:0000313" key="1">
    <source>
        <dbReference type="EMBL" id="GAG37527.1"/>
    </source>
</evidence>
<name>X0XQC8_9ZZZZ</name>
<feature type="non-terminal residue" evidence="1">
    <location>
        <position position="240"/>
    </location>
</feature>
<organism evidence="1">
    <name type="scientific">marine sediment metagenome</name>
    <dbReference type="NCBI Taxonomy" id="412755"/>
    <lineage>
        <taxon>unclassified sequences</taxon>
        <taxon>metagenomes</taxon>
        <taxon>ecological metagenomes</taxon>
    </lineage>
</organism>
<sequence length="240" mass="28588">PIMDFFYKVSNKYSGEDTLTNINNFLLENNVDVENIEYRQDITEARTSFRRFLLFLILRFISKAIEFKTGCKFLDFTANSLLIPICKFYSKLELYLESILCTLYLSQDNETELTLTTERDEDSKIFGDTKLKQLLTKRLKDQDRVTNSSECYLNDILTIREILKREHQDTEDRFFHTIIVTGGYHTKRVTDILMQYFGYEETYKMRAPKFKNYYFIPSHCYHSDTVLTVLKLEQCFERGL</sequence>
<accession>X0XQC8</accession>